<dbReference type="PRINTS" id="PR00465">
    <property type="entry name" value="EP450IV"/>
</dbReference>
<sequence length="545" mass="60386">MTSRNPMTDGVGGIPGNGTATAEGFLAVLVNEVQRSPATYIIATLLLALGIAVTKLSNPTLDAREPPLWRPKIPVIGHLIGMIRHGPHYFKTIEREGVGIATLPILNGKLYGVWDPFLANAVNRNKDLLFEPFAVDFAQLQLGFRQDIMQILTDTDIVKDVFESIRAAMTAPYVRKMNARALNYVSDELQTIAAGKPLELPNLYLWLRDLMSLATTEALYGHENPLRKDPSLLKDVWVFDEGLTGLMFTPFNKFTQRRTYQARARLQAALADYYGPGMDANDDVAQLVKNRANAMRKNGMLSRDVGEFEIALLHVATSNTIPTLFWFVAHVFHRPDLVASLIDEVLPVVQHGGDGNVTIDIGDIDERCPLLVSCYREAVRICNKGLGNRRADKDTTISDGKGNTYLLKKGSNIQMSQEVFHSYEPAWGPNPADYVAERFVEQGNSKPTDAEKIKKASYLPFGGGKHLCPGRTFAFAENLGLVAALVVGFEVTLLDADRKRATEMISMDRSIFSSAVVKPLNHGEGLGARIERRKGWETVIWRFTS</sequence>
<protein>
    <submittedName>
        <fullName evidence="8">Cholesterol 7-alpha-monooxygenase</fullName>
    </submittedName>
</protein>
<accession>N4VRA1</accession>
<dbReference type="EMBL" id="AMCV02000004">
    <property type="protein sequence ID" value="TDZ24709.1"/>
    <property type="molecule type" value="Genomic_DNA"/>
</dbReference>
<dbReference type="InterPro" id="IPR053007">
    <property type="entry name" value="CYP450_monoxygenase_sec-met"/>
</dbReference>
<dbReference type="CDD" id="cd11040">
    <property type="entry name" value="CYP7_CYP8-like"/>
    <property type="match status" value="1"/>
</dbReference>
<evidence type="ECO:0000256" key="4">
    <source>
        <dbReference type="ARBA" id="ARBA00023004"/>
    </source>
</evidence>
<evidence type="ECO:0000256" key="3">
    <source>
        <dbReference type="ARBA" id="ARBA00022723"/>
    </source>
</evidence>
<evidence type="ECO:0000256" key="7">
    <source>
        <dbReference type="RuleBase" id="RU000461"/>
    </source>
</evidence>
<reference evidence="9" key="2">
    <citation type="journal article" date="2019" name="Mol. Plant Microbe Interact.">
        <title>Genome sequence resources for four phytopathogenic fungi from the Colletotrichum orbiculare species complex.</title>
        <authorList>
            <person name="Gan P."/>
            <person name="Tsushima A."/>
            <person name="Narusaka M."/>
            <person name="Narusaka Y."/>
            <person name="Takano Y."/>
            <person name="Kubo Y."/>
            <person name="Shirasu K."/>
        </authorList>
    </citation>
    <scope>GENOME REANNOTATION</scope>
    <source>
        <strain evidence="9">104-T / ATCC 96160 / CBS 514.97 / LARS 414 / MAFF 240422</strain>
    </source>
</reference>
<dbReference type="AlphaFoldDB" id="N4VRA1"/>
<keyword evidence="4 6" id="KW-0408">Iron</keyword>
<evidence type="ECO:0000256" key="5">
    <source>
        <dbReference type="ARBA" id="ARBA00023033"/>
    </source>
</evidence>
<dbReference type="InterPro" id="IPR017972">
    <property type="entry name" value="Cyt_P450_CS"/>
</dbReference>
<evidence type="ECO:0000256" key="1">
    <source>
        <dbReference type="ARBA" id="ARBA00001971"/>
    </source>
</evidence>
<dbReference type="PROSITE" id="PS00086">
    <property type="entry name" value="CYTOCHROME_P450"/>
    <property type="match status" value="1"/>
</dbReference>
<dbReference type="InterPro" id="IPR001128">
    <property type="entry name" value="Cyt_P450"/>
</dbReference>
<keyword evidence="9" id="KW-1185">Reference proteome</keyword>
<comment type="cofactor">
    <cofactor evidence="1 6">
        <name>heme</name>
        <dbReference type="ChEBI" id="CHEBI:30413"/>
    </cofactor>
</comment>
<dbReference type="GO" id="GO:0020037">
    <property type="term" value="F:heme binding"/>
    <property type="evidence" value="ECO:0007669"/>
    <property type="project" value="InterPro"/>
</dbReference>
<comment type="similarity">
    <text evidence="2 7">Belongs to the cytochrome P450 family.</text>
</comment>
<dbReference type="GO" id="GO:0004497">
    <property type="term" value="F:monooxygenase activity"/>
    <property type="evidence" value="ECO:0007669"/>
    <property type="project" value="UniProtKB-KW"/>
</dbReference>
<keyword evidence="6 7" id="KW-0349">Heme</keyword>
<dbReference type="OrthoDB" id="1470350at2759"/>
<dbReference type="SUPFAM" id="SSF48264">
    <property type="entry name" value="Cytochrome P450"/>
    <property type="match status" value="1"/>
</dbReference>
<dbReference type="InterPro" id="IPR002403">
    <property type="entry name" value="Cyt_P450_E_grp-IV"/>
</dbReference>
<reference evidence="9" key="1">
    <citation type="journal article" date="2013" name="New Phytol.">
        <title>Comparative genomic and transcriptomic analyses reveal the hemibiotrophic stage shift of Colletotrichum fungi.</title>
        <authorList>
            <person name="Gan P."/>
            <person name="Ikeda K."/>
            <person name="Irieda H."/>
            <person name="Narusaka M."/>
            <person name="O'Connell R.J."/>
            <person name="Narusaka Y."/>
            <person name="Takano Y."/>
            <person name="Kubo Y."/>
            <person name="Shirasu K."/>
        </authorList>
    </citation>
    <scope>NUCLEOTIDE SEQUENCE [LARGE SCALE GENOMIC DNA]</scope>
    <source>
        <strain evidence="9">104-T / ATCC 96160 / CBS 514.97 / LARS 414 / MAFF 240422</strain>
    </source>
</reference>
<keyword evidence="5 7" id="KW-0503">Monooxygenase</keyword>
<dbReference type="Gene3D" id="1.10.630.10">
    <property type="entry name" value="Cytochrome P450"/>
    <property type="match status" value="1"/>
</dbReference>
<evidence type="ECO:0000313" key="8">
    <source>
        <dbReference type="EMBL" id="TDZ24709.1"/>
    </source>
</evidence>
<evidence type="ECO:0000256" key="6">
    <source>
        <dbReference type="PIRSR" id="PIRSR602403-1"/>
    </source>
</evidence>
<name>N4VRA1_COLOR</name>
<dbReference type="Proteomes" id="UP000014480">
    <property type="component" value="Unassembled WGS sequence"/>
</dbReference>
<keyword evidence="3 6" id="KW-0479">Metal-binding</keyword>
<dbReference type="GO" id="GO:0005506">
    <property type="term" value="F:iron ion binding"/>
    <property type="evidence" value="ECO:0007669"/>
    <property type="project" value="InterPro"/>
</dbReference>
<dbReference type="PANTHER" id="PTHR47582:SF1">
    <property type="entry name" value="P450, PUTATIVE (EUROFUNG)-RELATED"/>
    <property type="match status" value="1"/>
</dbReference>
<organism evidence="8 9">
    <name type="scientific">Colletotrichum orbiculare (strain 104-T / ATCC 96160 / CBS 514.97 / LARS 414 / MAFF 240422)</name>
    <name type="common">Cucumber anthracnose fungus</name>
    <name type="synonym">Colletotrichum lagenarium</name>
    <dbReference type="NCBI Taxonomy" id="1213857"/>
    <lineage>
        <taxon>Eukaryota</taxon>
        <taxon>Fungi</taxon>
        <taxon>Dikarya</taxon>
        <taxon>Ascomycota</taxon>
        <taxon>Pezizomycotina</taxon>
        <taxon>Sordariomycetes</taxon>
        <taxon>Hypocreomycetidae</taxon>
        <taxon>Glomerellales</taxon>
        <taxon>Glomerellaceae</taxon>
        <taxon>Colletotrichum</taxon>
        <taxon>Colletotrichum orbiculare species complex</taxon>
    </lineage>
</organism>
<dbReference type="Pfam" id="PF00067">
    <property type="entry name" value="p450"/>
    <property type="match status" value="1"/>
</dbReference>
<dbReference type="eggNOG" id="KOG0684">
    <property type="taxonomic scope" value="Eukaryota"/>
</dbReference>
<evidence type="ECO:0000313" key="9">
    <source>
        <dbReference type="Proteomes" id="UP000014480"/>
    </source>
</evidence>
<evidence type="ECO:0000256" key="2">
    <source>
        <dbReference type="ARBA" id="ARBA00010617"/>
    </source>
</evidence>
<dbReference type="STRING" id="1213857.N4VRA1"/>
<dbReference type="PANTHER" id="PTHR47582">
    <property type="entry name" value="P450, PUTATIVE (EUROFUNG)-RELATED"/>
    <property type="match status" value="1"/>
</dbReference>
<proteinExistence type="inferred from homology"/>
<gene>
    <name evidence="8" type="primary">Cyp7a1</name>
    <name evidence="8" type="ORF">Cob_v002458</name>
</gene>
<dbReference type="GO" id="GO:0016705">
    <property type="term" value="F:oxidoreductase activity, acting on paired donors, with incorporation or reduction of molecular oxygen"/>
    <property type="evidence" value="ECO:0007669"/>
    <property type="project" value="InterPro"/>
</dbReference>
<dbReference type="InterPro" id="IPR036396">
    <property type="entry name" value="Cyt_P450_sf"/>
</dbReference>
<comment type="caution">
    <text evidence="8">The sequence shown here is derived from an EMBL/GenBank/DDBJ whole genome shotgun (WGS) entry which is preliminary data.</text>
</comment>
<dbReference type="HOGENOM" id="CLU_018012_4_2_1"/>
<feature type="binding site" description="axial binding residue" evidence="6">
    <location>
        <position position="468"/>
    </location>
    <ligand>
        <name>heme</name>
        <dbReference type="ChEBI" id="CHEBI:30413"/>
    </ligand>
    <ligandPart>
        <name>Fe</name>
        <dbReference type="ChEBI" id="CHEBI:18248"/>
    </ligandPart>
</feature>
<keyword evidence="7" id="KW-0560">Oxidoreductase</keyword>